<keyword evidence="3" id="KW-1185">Reference proteome</keyword>
<dbReference type="Pfam" id="PF17919">
    <property type="entry name" value="RT_RNaseH_2"/>
    <property type="match status" value="1"/>
</dbReference>
<comment type="caution">
    <text evidence="2">The sequence shown here is derived from an EMBL/GenBank/DDBJ whole genome shotgun (WGS) entry which is preliminary data.</text>
</comment>
<dbReference type="PANTHER" id="PTHR48475:SF2">
    <property type="entry name" value="RIBONUCLEASE H"/>
    <property type="match status" value="1"/>
</dbReference>
<evidence type="ECO:0000259" key="1">
    <source>
        <dbReference type="Pfam" id="PF17919"/>
    </source>
</evidence>
<proteinExistence type="predicted"/>
<gene>
    <name evidence="2" type="ORF">Sango_0372100</name>
</gene>
<dbReference type="InterPro" id="IPR043128">
    <property type="entry name" value="Rev_trsase/Diguanyl_cyclase"/>
</dbReference>
<dbReference type="PANTHER" id="PTHR48475">
    <property type="entry name" value="RIBONUCLEASE H"/>
    <property type="match status" value="1"/>
</dbReference>
<name>A0AAE1XAC7_9LAMI</name>
<dbReference type="GO" id="GO:0003676">
    <property type="term" value="F:nucleic acid binding"/>
    <property type="evidence" value="ECO:0007669"/>
    <property type="project" value="InterPro"/>
</dbReference>
<dbReference type="SUPFAM" id="SSF56672">
    <property type="entry name" value="DNA/RNA polymerases"/>
    <property type="match status" value="1"/>
</dbReference>
<reference evidence="2" key="2">
    <citation type="journal article" date="2024" name="Plant">
        <title>Genomic evolution and insights into agronomic trait innovations of Sesamum species.</title>
        <authorList>
            <person name="Miao H."/>
            <person name="Wang L."/>
            <person name="Qu L."/>
            <person name="Liu H."/>
            <person name="Sun Y."/>
            <person name="Le M."/>
            <person name="Wang Q."/>
            <person name="Wei S."/>
            <person name="Zheng Y."/>
            <person name="Lin W."/>
            <person name="Duan Y."/>
            <person name="Cao H."/>
            <person name="Xiong S."/>
            <person name="Wang X."/>
            <person name="Wei L."/>
            <person name="Li C."/>
            <person name="Ma Q."/>
            <person name="Ju M."/>
            <person name="Zhao R."/>
            <person name="Li G."/>
            <person name="Mu C."/>
            <person name="Tian Q."/>
            <person name="Mei H."/>
            <person name="Zhang T."/>
            <person name="Gao T."/>
            <person name="Zhang H."/>
        </authorList>
    </citation>
    <scope>NUCLEOTIDE SEQUENCE</scope>
    <source>
        <strain evidence="2">K16</strain>
    </source>
</reference>
<feature type="domain" description="Reverse transcriptase/retrotransposon-derived protein RNase H-like" evidence="1">
    <location>
        <begin position="65"/>
        <end position="161"/>
    </location>
</feature>
<protein>
    <recommendedName>
        <fullName evidence="1">Reverse transcriptase/retrotransposon-derived protein RNase H-like domain-containing protein</fullName>
    </recommendedName>
</protein>
<evidence type="ECO:0000313" key="2">
    <source>
        <dbReference type="EMBL" id="KAK4407911.1"/>
    </source>
</evidence>
<dbReference type="AlphaFoldDB" id="A0AAE1XAC7"/>
<dbReference type="EMBL" id="JACGWL010000002">
    <property type="protein sequence ID" value="KAK4407911.1"/>
    <property type="molecule type" value="Genomic_DNA"/>
</dbReference>
<reference evidence="2" key="1">
    <citation type="submission" date="2020-06" db="EMBL/GenBank/DDBJ databases">
        <authorList>
            <person name="Li T."/>
            <person name="Hu X."/>
            <person name="Zhang T."/>
            <person name="Song X."/>
            <person name="Zhang H."/>
            <person name="Dai N."/>
            <person name="Sheng W."/>
            <person name="Hou X."/>
            <person name="Wei L."/>
        </authorList>
    </citation>
    <scope>NUCLEOTIDE SEQUENCE</scope>
    <source>
        <strain evidence="2">K16</strain>
        <tissue evidence="2">Leaf</tissue>
    </source>
</reference>
<sequence length="326" mass="35967">MITQRGIDANPLKIKVILDMKVSTNINEVQRMTKRIAALSHFISEAAEKSLTFFKVLRKAKNFEWDASCQQTFEELKNYRAGLPLLVKPSQGDTPYLYLSATPQAVSSVFICKEEGNQMPIYYISKILNGAEGRYTPIEKMTLTLIVTTRRLRPYFLSHPIGVKTNIPLKQTLGKPDTSRCLVKWVVELSDGAGIVVTSPQGEELEFTVKFGFKASNSEAQYEALVSMKMAHEAGARHFIAYSDSQLRERRWRGGRGGSEKPLLESYLPLRRSAGAATAAAASFLVADGTSGFGFGFGVAVRVGVWGRMVMVSGGFGFGVRVGFWG</sequence>
<dbReference type="InterPro" id="IPR036397">
    <property type="entry name" value="RNaseH_sf"/>
</dbReference>
<dbReference type="Gene3D" id="3.30.420.10">
    <property type="entry name" value="Ribonuclease H-like superfamily/Ribonuclease H"/>
    <property type="match status" value="1"/>
</dbReference>
<evidence type="ECO:0000313" key="3">
    <source>
        <dbReference type="Proteomes" id="UP001289374"/>
    </source>
</evidence>
<dbReference type="Proteomes" id="UP001289374">
    <property type="component" value="Unassembled WGS sequence"/>
</dbReference>
<dbReference type="InterPro" id="IPR043502">
    <property type="entry name" value="DNA/RNA_pol_sf"/>
</dbReference>
<dbReference type="Gene3D" id="3.30.70.270">
    <property type="match status" value="1"/>
</dbReference>
<organism evidence="2 3">
    <name type="scientific">Sesamum angolense</name>
    <dbReference type="NCBI Taxonomy" id="2727404"/>
    <lineage>
        <taxon>Eukaryota</taxon>
        <taxon>Viridiplantae</taxon>
        <taxon>Streptophyta</taxon>
        <taxon>Embryophyta</taxon>
        <taxon>Tracheophyta</taxon>
        <taxon>Spermatophyta</taxon>
        <taxon>Magnoliopsida</taxon>
        <taxon>eudicotyledons</taxon>
        <taxon>Gunneridae</taxon>
        <taxon>Pentapetalae</taxon>
        <taxon>asterids</taxon>
        <taxon>lamiids</taxon>
        <taxon>Lamiales</taxon>
        <taxon>Pedaliaceae</taxon>
        <taxon>Sesamum</taxon>
    </lineage>
</organism>
<dbReference type="InterPro" id="IPR041577">
    <property type="entry name" value="RT_RNaseH_2"/>
</dbReference>
<accession>A0AAE1XAC7</accession>